<dbReference type="RefSeq" id="WP_166779499.1">
    <property type="nucleotide sequence ID" value="NZ_JAAOYO010000002.1"/>
</dbReference>
<dbReference type="PANTHER" id="PTHR13504">
    <property type="entry name" value="FIDO DOMAIN-CONTAINING PROTEIN DDB_G0283145"/>
    <property type="match status" value="1"/>
</dbReference>
<evidence type="ECO:0000313" key="3">
    <source>
        <dbReference type="EMBL" id="NII40342.1"/>
    </source>
</evidence>
<protein>
    <submittedName>
        <fullName evidence="3">Fic family protein</fullName>
    </submittedName>
</protein>
<dbReference type="InterPro" id="IPR036597">
    <property type="entry name" value="Fido-like_dom_sf"/>
</dbReference>
<dbReference type="PANTHER" id="PTHR13504:SF38">
    <property type="entry name" value="FIDO DOMAIN-CONTAINING PROTEIN"/>
    <property type="match status" value="1"/>
</dbReference>
<dbReference type="Pfam" id="PF02661">
    <property type="entry name" value="Fic"/>
    <property type="match status" value="1"/>
</dbReference>
<dbReference type="PROSITE" id="PS51459">
    <property type="entry name" value="FIDO"/>
    <property type="match status" value="1"/>
</dbReference>
<evidence type="ECO:0000313" key="4">
    <source>
        <dbReference type="Proteomes" id="UP001318300"/>
    </source>
</evidence>
<feature type="domain" description="Fido" evidence="2">
    <location>
        <begin position="140"/>
        <end position="288"/>
    </location>
</feature>
<dbReference type="Gene3D" id="1.10.3290.10">
    <property type="entry name" value="Fido-like domain"/>
    <property type="match status" value="1"/>
</dbReference>
<dbReference type="EMBL" id="JAAOYO010000002">
    <property type="protein sequence ID" value="NII40342.1"/>
    <property type="molecule type" value="Genomic_DNA"/>
</dbReference>
<gene>
    <name evidence="3" type="ORF">E9228_000978</name>
</gene>
<dbReference type="InterPro" id="IPR003812">
    <property type="entry name" value="Fido"/>
</dbReference>
<organism evidence="3 4">
    <name type="scientific">Curtobacterium salicis</name>
    <dbReference type="NCBI Taxonomy" id="1779862"/>
    <lineage>
        <taxon>Bacteria</taxon>
        <taxon>Bacillati</taxon>
        <taxon>Actinomycetota</taxon>
        <taxon>Actinomycetes</taxon>
        <taxon>Micrococcales</taxon>
        <taxon>Microbacteriaceae</taxon>
        <taxon>Curtobacterium</taxon>
    </lineage>
</organism>
<keyword evidence="4" id="KW-1185">Reference proteome</keyword>
<evidence type="ECO:0000259" key="2">
    <source>
        <dbReference type="PROSITE" id="PS51459"/>
    </source>
</evidence>
<dbReference type="SUPFAM" id="SSF140931">
    <property type="entry name" value="Fic-like"/>
    <property type="match status" value="1"/>
</dbReference>
<name>A0ABX0T4E8_9MICO</name>
<comment type="caution">
    <text evidence="3">The sequence shown here is derived from an EMBL/GenBank/DDBJ whole genome shotgun (WGS) entry which is preliminary data.</text>
</comment>
<feature type="region of interest" description="Disordered" evidence="1">
    <location>
        <begin position="1"/>
        <end position="31"/>
    </location>
</feature>
<accession>A0ABX0T4E8</accession>
<proteinExistence type="predicted"/>
<sequence>MHPDDTRPGWPAHRTTTRPWRSSGRPPRADRMVRSVRCSLPPRIAHRSWTAPPRTAHLVARASERLRDLDRRLGDRTATFDLLLARTEAVSSSRIEDEHATLDDYARAVVGIRSNGSATAMVGATAALRAMIDDAGRGSITAGAVLDAHAVLMHDDPLDGPAAGRWRQVQNWIGGGASPRQAAYVPPPPDDVPDAMDDLFAFLARDDVDPIVQGAIAHAQFESVHPFTDGNGRIGRALVNAVLRRRGLTSSLVVPVAAALVADRAGYFGELVRYRDGHVDGVVTLVAAAIGTVCDEVEYAALRLDELEHDRAAVHRTDERSRVAHDSAVLRVLLADPVLTEAAITDALPPDVPWTDAVIDDLVEAGVLRPVTERRRNRAWVASDVLAELDALAERIRAAAVPTEPGRASMPSE</sequence>
<dbReference type="Proteomes" id="UP001318300">
    <property type="component" value="Unassembled WGS sequence"/>
</dbReference>
<dbReference type="InterPro" id="IPR040198">
    <property type="entry name" value="Fido_containing"/>
</dbReference>
<reference evidence="3 4" key="1">
    <citation type="submission" date="2020-03" db="EMBL/GenBank/DDBJ databases">
        <title>Above-ground endophytic microbial communities from plants in different locations in the United States.</title>
        <authorList>
            <person name="Frank C."/>
        </authorList>
    </citation>
    <scope>NUCLEOTIDE SEQUENCE [LARGE SCALE GENOMIC DNA]</scope>
    <source>
        <strain evidence="3 4">WW7</strain>
    </source>
</reference>
<evidence type="ECO:0000256" key="1">
    <source>
        <dbReference type="SAM" id="MobiDB-lite"/>
    </source>
</evidence>